<evidence type="ECO:0000256" key="2">
    <source>
        <dbReference type="ARBA" id="ARBA00023002"/>
    </source>
</evidence>
<dbReference type="PRINTS" id="PR00080">
    <property type="entry name" value="SDRFAMILY"/>
</dbReference>
<dbReference type="NCBIfam" id="NF006073">
    <property type="entry name" value="PRK08219.1"/>
    <property type="match status" value="1"/>
</dbReference>
<name>A0ABS4XMX7_GLUPR</name>
<sequence length="230" mass="24285">MTPSALITGATGGIGHAIAGALAPTHHLFLAGRNIEALQLVAASFPSATPLLADLGFPGGMDQLAAQISSLDVLVHSAGILRMGTMEETAQNDWEQSMQVNVLAPVELTRALLPALRRAHGHVFMINSGLGHRTIAGSGAYSASKFAMKAFADTLRLEEASNGLKVTSIHPGRVATPMQEQLHSWEEKAYDAENWVRPEQVAQALMTALALGGRANLDSIDINPSPRPKA</sequence>
<comment type="similarity">
    <text evidence="1 3">Belongs to the short-chain dehydrogenases/reductases (SDR) family.</text>
</comment>
<dbReference type="InterPro" id="IPR020904">
    <property type="entry name" value="Sc_DH/Rdtase_CS"/>
</dbReference>
<comment type="caution">
    <text evidence="4">The sequence shown here is derived from an EMBL/GenBank/DDBJ whole genome shotgun (WGS) entry which is preliminary data.</text>
</comment>
<evidence type="ECO:0000313" key="4">
    <source>
        <dbReference type="EMBL" id="MBP2397862.1"/>
    </source>
</evidence>
<dbReference type="Gene3D" id="3.40.50.720">
    <property type="entry name" value="NAD(P)-binding Rossmann-like Domain"/>
    <property type="match status" value="1"/>
</dbReference>
<accession>A0ABS4XMX7</accession>
<protein>
    <submittedName>
        <fullName evidence="4">NADP-dependent 3-hydroxy acid dehydrogenase YdfG</fullName>
    </submittedName>
</protein>
<reference evidence="4 5" key="1">
    <citation type="submission" date="2021-03" db="EMBL/GenBank/DDBJ databases">
        <title>Sequencing the genomes of 1000 actinobacteria strains.</title>
        <authorList>
            <person name="Klenk H.-P."/>
        </authorList>
    </citation>
    <scope>NUCLEOTIDE SEQUENCE [LARGE SCALE GENOMIC DNA]</scope>
    <source>
        <strain evidence="4 5">DSM 20168</strain>
    </source>
</reference>
<proteinExistence type="inferred from homology"/>
<dbReference type="Pfam" id="PF00106">
    <property type="entry name" value="adh_short"/>
    <property type="match status" value="1"/>
</dbReference>
<evidence type="ECO:0000256" key="3">
    <source>
        <dbReference type="RuleBase" id="RU000363"/>
    </source>
</evidence>
<keyword evidence="5" id="KW-1185">Reference proteome</keyword>
<organism evidence="4 5">
    <name type="scientific">Glutamicibacter protophormiae</name>
    <name type="common">Brevibacterium protophormiae</name>
    <dbReference type="NCBI Taxonomy" id="37930"/>
    <lineage>
        <taxon>Bacteria</taxon>
        <taxon>Bacillati</taxon>
        <taxon>Actinomycetota</taxon>
        <taxon>Actinomycetes</taxon>
        <taxon>Micrococcales</taxon>
        <taxon>Micrococcaceae</taxon>
        <taxon>Glutamicibacter</taxon>
    </lineage>
</organism>
<gene>
    <name evidence="4" type="ORF">JOF39_000943</name>
</gene>
<keyword evidence="2" id="KW-0560">Oxidoreductase</keyword>
<dbReference type="PANTHER" id="PTHR44196">
    <property type="entry name" value="DEHYDROGENASE/REDUCTASE SDR FAMILY MEMBER 7B"/>
    <property type="match status" value="1"/>
</dbReference>
<dbReference type="PANTHER" id="PTHR44196:SF1">
    <property type="entry name" value="DEHYDROGENASE_REDUCTASE SDR FAMILY MEMBER 7B"/>
    <property type="match status" value="1"/>
</dbReference>
<dbReference type="InterPro" id="IPR002347">
    <property type="entry name" value="SDR_fam"/>
</dbReference>
<dbReference type="SUPFAM" id="SSF51735">
    <property type="entry name" value="NAD(P)-binding Rossmann-fold domains"/>
    <property type="match status" value="1"/>
</dbReference>
<dbReference type="Proteomes" id="UP001195422">
    <property type="component" value="Unassembled WGS sequence"/>
</dbReference>
<dbReference type="EMBL" id="JAGIOJ010000001">
    <property type="protein sequence ID" value="MBP2397862.1"/>
    <property type="molecule type" value="Genomic_DNA"/>
</dbReference>
<evidence type="ECO:0000256" key="1">
    <source>
        <dbReference type="ARBA" id="ARBA00006484"/>
    </source>
</evidence>
<dbReference type="RefSeq" id="WP_188947987.1">
    <property type="nucleotide sequence ID" value="NZ_BMPH01000005.1"/>
</dbReference>
<dbReference type="PRINTS" id="PR00081">
    <property type="entry name" value="GDHRDH"/>
</dbReference>
<dbReference type="PROSITE" id="PS00061">
    <property type="entry name" value="ADH_SHORT"/>
    <property type="match status" value="1"/>
</dbReference>
<evidence type="ECO:0000313" key="5">
    <source>
        <dbReference type="Proteomes" id="UP001195422"/>
    </source>
</evidence>
<dbReference type="InterPro" id="IPR036291">
    <property type="entry name" value="NAD(P)-bd_dom_sf"/>
</dbReference>